<dbReference type="Gene3D" id="4.10.220.110">
    <property type="match status" value="1"/>
</dbReference>
<evidence type="ECO:0000259" key="1">
    <source>
        <dbReference type="Pfam" id="PF04717"/>
    </source>
</evidence>
<gene>
    <name evidence="2" type="ORF">ETSY2_29490</name>
</gene>
<keyword evidence="3" id="KW-1185">Reference proteome</keyword>
<sequence length="505" mass="55344">MNGSVPLNRNRNVVTLTIQVNGSDLPGNIPILAVEVYRQVNRIPYARLRVVDGDPSTSDFPHSTGEFFVPGNELNILAGYHGEAESVFSGIVLRQRVVVRETGSWLEVECRDTAFKMTLTRRNRQFEDVTDSEAVETLLSEYGLAGEIQATEVTHSQLFQYQASDWDFMVSRLEANGQICIVDDGTVRSLEPSLDEEPEADILYGANLLELDAEFDARNQSGTVRVLSWDPASQELQEVEATEPAWPGNGNLTVDDMTGATERQEDLLWHGGSLAADALQAWADGALQRVRLAASRGRARFQGLTQVRPGHVLQLSSLGERFNGKVYITGVRHEFSRNDWITDAEFGLPCEPHAKQFDISHVPAAGLVPAVSGLQLGVVTQLSGDPAGEHRIRVKVPLAGMDEQGIWARVAALDAGAQRGTFFRPELDDEVVLGFFHDDPTQPVVLGMLHSSAKAPPLEATEENHQKTYVSRSGISLLFDDDEKVVTLTTPGGNRLVLTDADGEH</sequence>
<dbReference type="SUPFAM" id="SSF69279">
    <property type="entry name" value="Phage tail proteins"/>
    <property type="match status" value="1"/>
</dbReference>
<dbReference type="Pfam" id="PF05954">
    <property type="entry name" value="Phage_GPD"/>
    <property type="match status" value="1"/>
</dbReference>
<dbReference type="SUPFAM" id="SSF69255">
    <property type="entry name" value="gp5 N-terminal domain-like"/>
    <property type="match status" value="1"/>
</dbReference>
<dbReference type="Gene3D" id="3.55.50.10">
    <property type="entry name" value="Baseplate protein-like domains"/>
    <property type="match status" value="1"/>
</dbReference>
<dbReference type="EMBL" id="AZHX01001247">
    <property type="protein sequence ID" value="ETX04323.1"/>
    <property type="molecule type" value="Genomic_DNA"/>
</dbReference>
<evidence type="ECO:0000313" key="2">
    <source>
        <dbReference type="EMBL" id="ETX04323.1"/>
    </source>
</evidence>
<dbReference type="InterPro" id="IPR006531">
    <property type="entry name" value="Gp5/Vgr_OB"/>
</dbReference>
<comment type="caution">
    <text evidence="2">The sequence shown here is derived from an EMBL/GenBank/DDBJ whole genome shotgun (WGS) entry which is preliminary data.</text>
</comment>
<feature type="non-terminal residue" evidence="2">
    <location>
        <position position="505"/>
    </location>
</feature>
<feature type="domain" description="Gp5/Type VI secretion system Vgr protein OB-fold" evidence="1">
    <location>
        <begin position="376"/>
        <end position="450"/>
    </location>
</feature>
<accession>W4M2E2</accession>
<dbReference type="Gene3D" id="2.40.50.230">
    <property type="entry name" value="Gp5 N-terminal domain"/>
    <property type="match status" value="1"/>
</dbReference>
<dbReference type="AlphaFoldDB" id="W4M2E2"/>
<dbReference type="InterPro" id="IPR006533">
    <property type="entry name" value="T6SS_Vgr_RhsGE"/>
</dbReference>
<name>W4M2E2_9BACT</name>
<protein>
    <recommendedName>
        <fullName evidence="1">Gp5/Type VI secretion system Vgr protein OB-fold domain-containing protein</fullName>
    </recommendedName>
</protein>
<dbReference type="Proteomes" id="UP000019140">
    <property type="component" value="Unassembled WGS sequence"/>
</dbReference>
<organism evidence="2 3">
    <name type="scientific">Candidatus Entotheonella gemina</name>
    <dbReference type="NCBI Taxonomy" id="1429439"/>
    <lineage>
        <taxon>Bacteria</taxon>
        <taxon>Pseudomonadati</taxon>
        <taxon>Nitrospinota/Tectimicrobiota group</taxon>
        <taxon>Candidatus Tectimicrobiota</taxon>
        <taxon>Candidatus Entotheonellia</taxon>
        <taxon>Candidatus Entotheonellales</taxon>
        <taxon>Candidatus Entotheonellaceae</taxon>
        <taxon>Candidatus Entotheonella</taxon>
    </lineage>
</organism>
<dbReference type="HOGENOM" id="CLU_455533_0_0_7"/>
<proteinExistence type="predicted"/>
<dbReference type="Pfam" id="PF04717">
    <property type="entry name" value="Phage_base_V"/>
    <property type="match status" value="1"/>
</dbReference>
<dbReference type="Gene3D" id="2.30.110.50">
    <property type="match status" value="1"/>
</dbReference>
<evidence type="ECO:0000313" key="3">
    <source>
        <dbReference type="Proteomes" id="UP000019140"/>
    </source>
</evidence>
<reference evidence="2 3" key="1">
    <citation type="journal article" date="2014" name="Nature">
        <title>An environmental bacterial taxon with a large and distinct metabolic repertoire.</title>
        <authorList>
            <person name="Wilson M.C."/>
            <person name="Mori T."/>
            <person name="Ruckert C."/>
            <person name="Uria A.R."/>
            <person name="Helf M.J."/>
            <person name="Takada K."/>
            <person name="Gernert C."/>
            <person name="Steffens U.A."/>
            <person name="Heycke N."/>
            <person name="Schmitt S."/>
            <person name="Rinke C."/>
            <person name="Helfrich E.J."/>
            <person name="Brachmann A.O."/>
            <person name="Gurgui C."/>
            <person name="Wakimoto T."/>
            <person name="Kracht M."/>
            <person name="Crusemann M."/>
            <person name="Hentschel U."/>
            <person name="Abe I."/>
            <person name="Matsunaga S."/>
            <person name="Kalinowski J."/>
            <person name="Takeyama H."/>
            <person name="Piel J."/>
        </authorList>
    </citation>
    <scope>NUCLEOTIDE SEQUENCE [LARGE SCALE GENOMIC DNA]</scope>
    <source>
        <strain evidence="3">TSY2</strain>
    </source>
</reference>
<dbReference type="InterPro" id="IPR037026">
    <property type="entry name" value="Vgr_OB-fold_dom_sf"/>
</dbReference>
<dbReference type="NCBIfam" id="TIGR01646">
    <property type="entry name" value="vgr_GE"/>
    <property type="match status" value="1"/>
</dbReference>